<protein>
    <submittedName>
        <fullName evidence="2">Sulfurtransferase TusC</fullName>
    </submittedName>
</protein>
<dbReference type="NCBIfam" id="NF001238">
    <property type="entry name" value="PRK00211.1"/>
    <property type="match status" value="1"/>
</dbReference>
<dbReference type="Pfam" id="PF02635">
    <property type="entry name" value="DsrE"/>
    <property type="match status" value="1"/>
</dbReference>
<proteinExistence type="inferred from homology"/>
<dbReference type="STRING" id="1817772.A2527_07775"/>
<evidence type="ECO:0000313" key="3">
    <source>
        <dbReference type="Proteomes" id="UP000178449"/>
    </source>
</evidence>
<dbReference type="EMBL" id="MFNE01000024">
    <property type="protein sequence ID" value="OGG95407.1"/>
    <property type="molecule type" value="Genomic_DNA"/>
</dbReference>
<dbReference type="PANTHER" id="PTHR38780">
    <property type="entry name" value="PROTEIN TUSC"/>
    <property type="match status" value="1"/>
</dbReference>
<reference evidence="2 3" key="1">
    <citation type="journal article" date="2016" name="Nat. Commun.">
        <title>Thousands of microbial genomes shed light on interconnected biogeochemical processes in an aquifer system.</title>
        <authorList>
            <person name="Anantharaman K."/>
            <person name="Brown C.T."/>
            <person name="Hug L.A."/>
            <person name="Sharon I."/>
            <person name="Castelle C.J."/>
            <person name="Probst A.J."/>
            <person name="Thomas B.C."/>
            <person name="Singh A."/>
            <person name="Wilkins M.J."/>
            <person name="Karaoz U."/>
            <person name="Brodie E.L."/>
            <person name="Williams K.H."/>
            <person name="Hubbard S.S."/>
            <person name="Banfield J.F."/>
        </authorList>
    </citation>
    <scope>NUCLEOTIDE SEQUENCE [LARGE SCALE GENOMIC DNA]</scope>
</reference>
<dbReference type="Proteomes" id="UP000178449">
    <property type="component" value="Unassembled WGS sequence"/>
</dbReference>
<dbReference type="AlphaFoldDB" id="A0A1F6GBB7"/>
<dbReference type="InterPro" id="IPR027396">
    <property type="entry name" value="DsrEFH-like"/>
</dbReference>
<organism evidence="2 3">
    <name type="scientific">Candidatus Lambdaproteobacteria bacterium RIFOXYD2_FULL_50_16</name>
    <dbReference type="NCBI Taxonomy" id="1817772"/>
    <lineage>
        <taxon>Bacteria</taxon>
        <taxon>Pseudomonadati</taxon>
        <taxon>Pseudomonadota</taxon>
        <taxon>Candidatus Lambdaproteobacteria</taxon>
    </lineage>
</organism>
<gene>
    <name evidence="2" type="ORF">A2527_07775</name>
</gene>
<dbReference type="Gene3D" id="3.40.1260.10">
    <property type="entry name" value="DsrEFH-like"/>
    <property type="match status" value="1"/>
</dbReference>
<dbReference type="InterPro" id="IPR017462">
    <property type="entry name" value="Sulphur_relay_TusC/DsrF"/>
</dbReference>
<accession>A0A1F6GBB7</accession>
<dbReference type="GO" id="GO:0016740">
    <property type="term" value="F:transferase activity"/>
    <property type="evidence" value="ECO:0007669"/>
    <property type="project" value="UniProtKB-KW"/>
</dbReference>
<dbReference type="PANTHER" id="PTHR38780:SF1">
    <property type="entry name" value="PROTEIN TUSC"/>
    <property type="match status" value="1"/>
</dbReference>
<evidence type="ECO:0000313" key="2">
    <source>
        <dbReference type="EMBL" id="OGG95407.1"/>
    </source>
</evidence>
<dbReference type="NCBIfam" id="TIGR03010">
    <property type="entry name" value="sulf_tusC_dsrF"/>
    <property type="match status" value="1"/>
</dbReference>
<name>A0A1F6GBB7_9PROT</name>
<sequence length="122" mass="13839">MGEEVKKIMHVVRRPPHGTIYPYEGLEMVLIMAAYDQEISMAFIGDGLFCLLKDQDTTKLEIKGFMKTLGVLEDYDVEQIYVDSKSMAERGLTPDDFCIAVEVLEPDEMGQKMAEQDCIIPQ</sequence>
<dbReference type="SUPFAM" id="SSF75169">
    <property type="entry name" value="DsrEFH-like"/>
    <property type="match status" value="1"/>
</dbReference>
<dbReference type="InterPro" id="IPR003787">
    <property type="entry name" value="Sulphur_relay_DsrE/F-like"/>
</dbReference>
<evidence type="ECO:0000256" key="1">
    <source>
        <dbReference type="ARBA" id="ARBA00005996"/>
    </source>
</evidence>
<keyword evidence="2" id="KW-0808">Transferase</keyword>
<comment type="caution">
    <text evidence="2">The sequence shown here is derived from an EMBL/GenBank/DDBJ whole genome shotgun (WGS) entry which is preliminary data.</text>
</comment>
<comment type="similarity">
    <text evidence="1">Belongs to the DsrF/TusC family.</text>
</comment>